<reference evidence="2" key="1">
    <citation type="submission" date="2016-11" db="EMBL/GenBank/DDBJ databases">
        <authorList>
            <person name="Varghese N."/>
            <person name="Submissions S."/>
        </authorList>
    </citation>
    <scope>NUCLEOTIDE SEQUENCE [LARGE SCALE GENOMIC DNA]</scope>
    <source>
        <strain evidence="2">DSM 17957</strain>
    </source>
</reference>
<protein>
    <submittedName>
        <fullName evidence="1">Uncharacterized protein</fullName>
    </submittedName>
</protein>
<accession>A0A1M6G8I4</accession>
<gene>
    <name evidence="1" type="ORF">SAMN02745975_01214</name>
</gene>
<dbReference type="OrthoDB" id="1955093at2"/>
<keyword evidence="2" id="KW-1185">Reference proteome</keyword>
<name>A0A1M6G8I4_9FIRM</name>
<organism evidence="1 2">
    <name type="scientific">Geosporobacter subterraneus DSM 17957</name>
    <dbReference type="NCBI Taxonomy" id="1121919"/>
    <lineage>
        <taxon>Bacteria</taxon>
        <taxon>Bacillati</taxon>
        <taxon>Bacillota</taxon>
        <taxon>Clostridia</taxon>
        <taxon>Peptostreptococcales</taxon>
        <taxon>Thermotaleaceae</taxon>
        <taxon>Geosporobacter</taxon>
    </lineage>
</organism>
<dbReference type="Proteomes" id="UP000184536">
    <property type="component" value="Unassembled WGS sequence"/>
</dbReference>
<evidence type="ECO:0000313" key="1">
    <source>
        <dbReference type="EMBL" id="SHJ06280.1"/>
    </source>
</evidence>
<evidence type="ECO:0000313" key="2">
    <source>
        <dbReference type="Proteomes" id="UP000184536"/>
    </source>
</evidence>
<dbReference type="RefSeq" id="WP_110940452.1">
    <property type="nucleotide sequence ID" value="NZ_FQZV01000013.1"/>
</dbReference>
<proteinExistence type="predicted"/>
<dbReference type="AlphaFoldDB" id="A0A1M6G8I4"/>
<dbReference type="EMBL" id="FQZV01000013">
    <property type="protein sequence ID" value="SHJ06280.1"/>
    <property type="molecule type" value="Genomic_DNA"/>
</dbReference>
<sequence>MKEVNMDQIRALVELVGGTHLKDEHLHMLEELMELYEGKTEESIMDELVLLNMMINQDAATYQKQLNLLEQMRYFMNEDQKKRLDYVMKYIHKNSSIEDEA</sequence>